<dbReference type="EMBL" id="BEGY01000210">
    <property type="protein sequence ID" value="GAX85976.1"/>
    <property type="molecule type" value="Genomic_DNA"/>
</dbReference>
<keyword evidence="6" id="KW-1185">Reference proteome</keyword>
<evidence type="ECO:0000313" key="5">
    <source>
        <dbReference type="EMBL" id="GAX85976.1"/>
    </source>
</evidence>
<dbReference type="InterPro" id="IPR013217">
    <property type="entry name" value="Methyltransf_12"/>
</dbReference>
<protein>
    <recommendedName>
        <fullName evidence="4">Methyltransferase type 12 domain-containing protein</fullName>
    </recommendedName>
</protein>
<keyword evidence="3" id="KW-0808">Transferase</keyword>
<dbReference type="InterPro" id="IPR029063">
    <property type="entry name" value="SAM-dependent_MTases_sf"/>
</dbReference>
<sequence length="709" mass="77640">MLLYREPGLCSNDVSTASAEKLEREAAKYWDVFYHKNADKFYKDRHYFDREFPELLMGEKVLLEVGCGAGNTIFPVLELNSQLQIYACDFSPRAIEIVKAHPGYASGRVHAFVADITKSANLLLEVPEGTVDFVTMVFVLSAISPSQMHAALCNIARLLKPGSGKVLFRDYARGDLAQDKHQSTGVKKIGENFYMRGDGTRCFYFEEQELKDMFLQYGLHCTHVVMHERDVNNMKQGITMHRRWIQAVFKLDGNILSPTKQPDNRHVHVMEEDHLLPTGSGWLVGAAGRLASNTRTSPGVPSGRAQLPLSLDSADEVAQSLSPGLRPMRDADMEELEKEFFEAVSRDAEEVVAEEAAVQGIAAIKLHDPFLCAQPSQVLPNPVSLAVHHSSIRTVSSGHQIHHQPETPTELLVSSGMSFLSQPLRDDPSYISDLEIELTLASLCVHSPQLLANRSVVVMEAGPSGTAAMAAVRSAGRVVSISSNRQSVEAVLKGIRLNSSRLVVERLRACQVAWGDQGHLQQDLRQAPDPPGCYDTVLSAGLIERCIAHEQQTGVDKASLAEGAAKGSWREGSVRGGIREALCTARCLVGTNQGNQGLPSVTHNIGRSLSTDTCASTKLPLCQAVQGQFPLPLPHSFALLVEKRGVLQHAEQHFRMMSTCLRACGWATVSEPEVPLEIAAWLAGPNCPDGSWRGPVGEHYDVLILKPIF</sequence>
<dbReference type="OrthoDB" id="417697at2759"/>
<evidence type="ECO:0000313" key="6">
    <source>
        <dbReference type="Proteomes" id="UP000232323"/>
    </source>
</evidence>
<dbReference type="PANTHER" id="PTHR22809">
    <property type="entry name" value="METHYLTRANSFERASE-RELATED"/>
    <property type="match status" value="1"/>
</dbReference>
<evidence type="ECO:0000256" key="1">
    <source>
        <dbReference type="ARBA" id="ARBA00009725"/>
    </source>
</evidence>
<keyword evidence="2" id="KW-0489">Methyltransferase</keyword>
<dbReference type="Gene3D" id="3.40.50.150">
    <property type="entry name" value="Vaccinia Virus protein VP39"/>
    <property type="match status" value="1"/>
</dbReference>
<dbReference type="PANTHER" id="PTHR22809:SF5">
    <property type="entry name" value="TRNA N(3)-METHYLCYTIDINE METHYLTRANSFERASE METTL6"/>
    <property type="match status" value="1"/>
</dbReference>
<proteinExistence type="inferred from homology"/>
<evidence type="ECO:0000259" key="4">
    <source>
        <dbReference type="Pfam" id="PF08242"/>
    </source>
</evidence>
<dbReference type="GO" id="GO:0008173">
    <property type="term" value="F:RNA methyltransferase activity"/>
    <property type="evidence" value="ECO:0007669"/>
    <property type="project" value="UniProtKB-ARBA"/>
</dbReference>
<accession>A0A250XSG3</accession>
<dbReference type="GO" id="GO:0008757">
    <property type="term" value="F:S-adenosylmethionine-dependent methyltransferase activity"/>
    <property type="evidence" value="ECO:0007669"/>
    <property type="project" value="UniProtKB-ARBA"/>
</dbReference>
<name>A0A250XSG3_9CHLO</name>
<reference evidence="5 6" key="1">
    <citation type="submission" date="2017-08" db="EMBL/GenBank/DDBJ databases">
        <title>Acidophilic green algal genome provides insights into adaptation to an acidic environment.</title>
        <authorList>
            <person name="Hirooka S."/>
            <person name="Hirose Y."/>
            <person name="Kanesaki Y."/>
            <person name="Higuchi S."/>
            <person name="Fujiwara T."/>
            <person name="Onuma R."/>
            <person name="Era A."/>
            <person name="Ohbayashi R."/>
            <person name="Uzuka A."/>
            <person name="Nozaki H."/>
            <person name="Yoshikawa H."/>
            <person name="Miyagishima S.Y."/>
        </authorList>
    </citation>
    <scope>NUCLEOTIDE SEQUENCE [LARGE SCALE GENOMIC DNA]</scope>
    <source>
        <strain evidence="5 6">NIES-2499</strain>
    </source>
</reference>
<dbReference type="InterPro" id="IPR026113">
    <property type="entry name" value="METTL2/6/8-like"/>
</dbReference>
<dbReference type="AlphaFoldDB" id="A0A250XSG3"/>
<dbReference type="SUPFAM" id="SSF53335">
    <property type="entry name" value="S-adenosyl-L-methionine-dependent methyltransferases"/>
    <property type="match status" value="1"/>
</dbReference>
<comment type="caution">
    <text evidence="5">The sequence shown here is derived from an EMBL/GenBank/DDBJ whole genome shotgun (WGS) entry which is preliminary data.</text>
</comment>
<dbReference type="STRING" id="1157962.A0A250XSG3"/>
<evidence type="ECO:0000256" key="2">
    <source>
        <dbReference type="ARBA" id="ARBA00022603"/>
    </source>
</evidence>
<dbReference type="Pfam" id="PF08242">
    <property type="entry name" value="Methyltransf_12"/>
    <property type="match status" value="1"/>
</dbReference>
<dbReference type="GO" id="GO:0032259">
    <property type="term" value="P:methylation"/>
    <property type="evidence" value="ECO:0007669"/>
    <property type="project" value="UniProtKB-KW"/>
</dbReference>
<evidence type="ECO:0000256" key="3">
    <source>
        <dbReference type="ARBA" id="ARBA00022679"/>
    </source>
</evidence>
<feature type="domain" description="Methyltransferase type 12" evidence="4">
    <location>
        <begin position="63"/>
        <end position="162"/>
    </location>
</feature>
<organism evidence="5 6">
    <name type="scientific">Chlamydomonas eustigma</name>
    <dbReference type="NCBI Taxonomy" id="1157962"/>
    <lineage>
        <taxon>Eukaryota</taxon>
        <taxon>Viridiplantae</taxon>
        <taxon>Chlorophyta</taxon>
        <taxon>core chlorophytes</taxon>
        <taxon>Chlorophyceae</taxon>
        <taxon>CS clade</taxon>
        <taxon>Chlamydomonadales</taxon>
        <taxon>Chlamydomonadaceae</taxon>
        <taxon>Chlamydomonas</taxon>
    </lineage>
</organism>
<gene>
    <name evidence="5" type="ORF">CEUSTIGMA_g13392.t1</name>
</gene>
<dbReference type="CDD" id="cd02440">
    <property type="entry name" value="AdoMet_MTases"/>
    <property type="match status" value="1"/>
</dbReference>
<dbReference type="Proteomes" id="UP000232323">
    <property type="component" value="Unassembled WGS sequence"/>
</dbReference>
<comment type="similarity">
    <text evidence="1">Belongs to the methyltransferase superfamily. METL family.</text>
</comment>